<gene>
    <name evidence="1" type="ORF">FC80_GL000461</name>
</gene>
<dbReference type="AlphaFoldDB" id="A0A0R2CTX6"/>
<evidence type="ECO:0000313" key="2">
    <source>
        <dbReference type="Proteomes" id="UP000051131"/>
    </source>
</evidence>
<protein>
    <submittedName>
        <fullName evidence="1">Uncharacterized protein</fullName>
    </submittedName>
</protein>
<sequence>MSSLDDAKNLVSTLDQIEETFTRNIPKEVKGNTDTTVALITAVRTDPTDLGNNDYFSIERQIELQIFYSLNVDYDPEDLENKIMKLFKDSFWNIIQPGVLNTDPDTFQLYESFYLSKKYDS</sequence>
<reference evidence="1 2" key="1">
    <citation type="journal article" date="2015" name="Genome Announc.">
        <title>Expanding the biotechnology potential of lactobacilli through comparative genomics of 213 strains and associated genera.</title>
        <authorList>
            <person name="Sun Z."/>
            <person name="Harris H.M."/>
            <person name="McCann A."/>
            <person name="Guo C."/>
            <person name="Argimon S."/>
            <person name="Zhang W."/>
            <person name="Yang X."/>
            <person name="Jeffery I.B."/>
            <person name="Cooney J.C."/>
            <person name="Kagawa T.F."/>
            <person name="Liu W."/>
            <person name="Song Y."/>
            <person name="Salvetti E."/>
            <person name="Wrobel A."/>
            <person name="Rasinkangas P."/>
            <person name="Parkhill J."/>
            <person name="Rea M.C."/>
            <person name="O'Sullivan O."/>
            <person name="Ritari J."/>
            <person name="Douillard F.P."/>
            <person name="Paul Ross R."/>
            <person name="Yang R."/>
            <person name="Briner A.E."/>
            <person name="Felis G.E."/>
            <person name="de Vos W.M."/>
            <person name="Barrangou R."/>
            <person name="Klaenhammer T.R."/>
            <person name="Caufield P.W."/>
            <person name="Cui Y."/>
            <person name="Zhang H."/>
            <person name="O'Toole P.W."/>
        </authorList>
    </citation>
    <scope>NUCLEOTIDE SEQUENCE [LARGE SCALE GENOMIC DNA]</scope>
    <source>
        <strain evidence="1 2">DSM 21116</strain>
    </source>
</reference>
<dbReference type="OrthoDB" id="2292483at2"/>
<dbReference type="STRING" id="1423729.FC80_GL000461"/>
<dbReference type="EMBL" id="AYZE01000010">
    <property type="protein sequence ID" value="KRM91494.1"/>
    <property type="molecule type" value="Genomic_DNA"/>
</dbReference>
<keyword evidence="2" id="KW-1185">Reference proteome</keyword>
<organism evidence="1 2">
    <name type="scientific">Liquorilactobacillus cacaonum DSM 21116</name>
    <dbReference type="NCBI Taxonomy" id="1423729"/>
    <lineage>
        <taxon>Bacteria</taxon>
        <taxon>Bacillati</taxon>
        <taxon>Bacillota</taxon>
        <taxon>Bacilli</taxon>
        <taxon>Lactobacillales</taxon>
        <taxon>Lactobacillaceae</taxon>
        <taxon>Liquorilactobacillus</taxon>
    </lineage>
</organism>
<dbReference type="Proteomes" id="UP000051131">
    <property type="component" value="Unassembled WGS sequence"/>
</dbReference>
<dbReference type="Pfam" id="PF05657">
    <property type="entry name" value="DUF806"/>
    <property type="match status" value="1"/>
</dbReference>
<evidence type="ECO:0000313" key="1">
    <source>
        <dbReference type="EMBL" id="KRM91494.1"/>
    </source>
</evidence>
<dbReference type="InterPro" id="IPR008524">
    <property type="entry name" value="DUF806"/>
</dbReference>
<dbReference type="PATRIC" id="fig|1423729.3.peg.463"/>
<dbReference type="RefSeq" id="WP_057828729.1">
    <property type="nucleotide sequence ID" value="NZ_AYZE01000010.1"/>
</dbReference>
<proteinExistence type="predicted"/>
<name>A0A0R2CTX6_9LACO</name>
<accession>A0A0R2CTX6</accession>
<comment type="caution">
    <text evidence="1">The sequence shown here is derived from an EMBL/GenBank/DDBJ whole genome shotgun (WGS) entry which is preliminary data.</text>
</comment>